<dbReference type="Proteomes" id="UP001283361">
    <property type="component" value="Unassembled WGS sequence"/>
</dbReference>
<comment type="caution">
    <text evidence="1">The sequence shown here is derived from an EMBL/GenBank/DDBJ whole genome shotgun (WGS) entry which is preliminary data.</text>
</comment>
<reference evidence="1" key="1">
    <citation type="journal article" date="2023" name="G3 (Bethesda)">
        <title>A reference genome for the long-term kleptoplast-retaining sea slug Elysia crispata morphotype clarki.</title>
        <authorList>
            <person name="Eastman K.E."/>
            <person name="Pendleton A.L."/>
            <person name="Shaikh M.A."/>
            <person name="Suttiyut T."/>
            <person name="Ogas R."/>
            <person name="Tomko P."/>
            <person name="Gavelis G."/>
            <person name="Widhalm J.R."/>
            <person name="Wisecaver J.H."/>
        </authorList>
    </citation>
    <scope>NUCLEOTIDE SEQUENCE</scope>
    <source>
        <strain evidence="1">ECLA1</strain>
    </source>
</reference>
<organism evidence="1 2">
    <name type="scientific">Elysia crispata</name>
    <name type="common">lettuce slug</name>
    <dbReference type="NCBI Taxonomy" id="231223"/>
    <lineage>
        <taxon>Eukaryota</taxon>
        <taxon>Metazoa</taxon>
        <taxon>Spiralia</taxon>
        <taxon>Lophotrochozoa</taxon>
        <taxon>Mollusca</taxon>
        <taxon>Gastropoda</taxon>
        <taxon>Heterobranchia</taxon>
        <taxon>Euthyneura</taxon>
        <taxon>Panpulmonata</taxon>
        <taxon>Sacoglossa</taxon>
        <taxon>Placobranchoidea</taxon>
        <taxon>Plakobranchidae</taxon>
        <taxon>Elysia</taxon>
    </lineage>
</organism>
<name>A0AAE1DYU3_9GAST</name>
<evidence type="ECO:0000313" key="2">
    <source>
        <dbReference type="Proteomes" id="UP001283361"/>
    </source>
</evidence>
<sequence length="147" mass="16419">MSGTDYKQSRIHSTCQVLITSIQDSLNMSGTDHKHPGFTQHVRVDSTCQVLITNIQDPLNMSGTDHKHPGFTQHVRIHSTCQVLITSTQDSLNMSGTDYKHPGSAQHIRVSDIFKPFDKASLYSRTESKSRHTPNSSITGLVFLARR</sequence>
<proteinExistence type="predicted"/>
<gene>
    <name evidence="1" type="ORF">RRG08_025287</name>
</gene>
<accession>A0AAE1DYU3</accession>
<protein>
    <submittedName>
        <fullName evidence="1">Uncharacterized protein</fullName>
    </submittedName>
</protein>
<evidence type="ECO:0000313" key="1">
    <source>
        <dbReference type="EMBL" id="KAK3787335.1"/>
    </source>
</evidence>
<dbReference type="AlphaFoldDB" id="A0AAE1DYU3"/>
<keyword evidence="2" id="KW-1185">Reference proteome</keyword>
<dbReference type="EMBL" id="JAWDGP010001867">
    <property type="protein sequence ID" value="KAK3787335.1"/>
    <property type="molecule type" value="Genomic_DNA"/>
</dbReference>